<accession>A0A9P5ZAH8</accession>
<keyword evidence="3" id="KW-1185">Reference proteome</keyword>
<dbReference type="OrthoDB" id="2366471at2759"/>
<dbReference type="Proteomes" id="UP000807469">
    <property type="component" value="Unassembled WGS sequence"/>
</dbReference>
<feature type="transmembrane region" description="Helical" evidence="1">
    <location>
        <begin position="293"/>
        <end position="313"/>
    </location>
</feature>
<comment type="caution">
    <text evidence="2">The sequence shown here is derived from an EMBL/GenBank/DDBJ whole genome shotgun (WGS) entry which is preliminary data.</text>
</comment>
<proteinExistence type="predicted"/>
<evidence type="ECO:0000256" key="1">
    <source>
        <dbReference type="SAM" id="Phobius"/>
    </source>
</evidence>
<feature type="transmembrane region" description="Helical" evidence="1">
    <location>
        <begin position="161"/>
        <end position="182"/>
    </location>
</feature>
<reference evidence="2" key="1">
    <citation type="submission" date="2020-11" db="EMBL/GenBank/DDBJ databases">
        <authorList>
            <consortium name="DOE Joint Genome Institute"/>
            <person name="Ahrendt S."/>
            <person name="Riley R."/>
            <person name="Andreopoulos W."/>
            <person name="Labutti K."/>
            <person name="Pangilinan J."/>
            <person name="Ruiz-Duenas F.J."/>
            <person name="Barrasa J.M."/>
            <person name="Sanchez-Garcia M."/>
            <person name="Camarero S."/>
            <person name="Miyauchi S."/>
            <person name="Serrano A."/>
            <person name="Linde D."/>
            <person name="Babiker R."/>
            <person name="Drula E."/>
            <person name="Ayuso-Fernandez I."/>
            <person name="Pacheco R."/>
            <person name="Padilla G."/>
            <person name="Ferreira P."/>
            <person name="Barriuso J."/>
            <person name="Kellner H."/>
            <person name="Castanera R."/>
            <person name="Alfaro M."/>
            <person name="Ramirez L."/>
            <person name="Pisabarro A.G."/>
            <person name="Kuo A."/>
            <person name="Tritt A."/>
            <person name="Lipzen A."/>
            <person name="He G."/>
            <person name="Yan M."/>
            <person name="Ng V."/>
            <person name="Cullen D."/>
            <person name="Martin F."/>
            <person name="Rosso M.-N."/>
            <person name="Henrissat B."/>
            <person name="Hibbett D."/>
            <person name="Martinez A.T."/>
            <person name="Grigoriev I.V."/>
        </authorList>
    </citation>
    <scope>NUCLEOTIDE SEQUENCE</scope>
    <source>
        <strain evidence="2">CIRM-BRFM 674</strain>
    </source>
</reference>
<feature type="transmembrane region" description="Helical" evidence="1">
    <location>
        <begin position="188"/>
        <end position="206"/>
    </location>
</feature>
<sequence length="383" mass="42314">MFIPLQHAKFSLDVSGIAGFFGGEESFAAMSSVHLIRGRRFFGWYNSPGSYFVAKKYGTLCHRRIWKGLFPGETVDPEEMLGLDGRIGPQYIGTQSGTTMLTTGHLAYLLTQYCKHLAETEQKPGMKLTIFDKLNNEAIEKFLDSQKTNGLPVNSLSTAGIIWMSLTISASLGAAIVSAVLWHDWPCFAAIFVGIICNGVSCLVLGSGKLRLNVPNPSSHSPPGDGIFWYDSQAVLITGGSEVISEKAISILTRGKFQLFYPQDKDYNYIGIVAFMLTVQVLAQLFLLPQATLIGQILFLFSFAVSWAYNAYLASMDREQLQIDLLRNILGNPVPLNLGSSRIRRTVAVVASAFYLKPFNALGYLSHLLPNDTPVWTPWKEHI</sequence>
<feature type="non-terminal residue" evidence="2">
    <location>
        <position position="383"/>
    </location>
</feature>
<evidence type="ECO:0000313" key="3">
    <source>
        <dbReference type="Proteomes" id="UP000807469"/>
    </source>
</evidence>
<feature type="transmembrane region" description="Helical" evidence="1">
    <location>
        <begin position="267"/>
        <end position="287"/>
    </location>
</feature>
<dbReference type="AlphaFoldDB" id="A0A9P5ZAH8"/>
<keyword evidence="1" id="KW-0812">Transmembrane</keyword>
<keyword evidence="1" id="KW-0472">Membrane</keyword>
<gene>
    <name evidence="2" type="ORF">BDN70DRAFT_826326</name>
</gene>
<evidence type="ECO:0000313" key="2">
    <source>
        <dbReference type="EMBL" id="KAF9484114.1"/>
    </source>
</evidence>
<dbReference type="EMBL" id="MU155147">
    <property type="protein sequence ID" value="KAF9484114.1"/>
    <property type="molecule type" value="Genomic_DNA"/>
</dbReference>
<organism evidence="2 3">
    <name type="scientific">Pholiota conissans</name>
    <dbReference type="NCBI Taxonomy" id="109636"/>
    <lineage>
        <taxon>Eukaryota</taxon>
        <taxon>Fungi</taxon>
        <taxon>Dikarya</taxon>
        <taxon>Basidiomycota</taxon>
        <taxon>Agaricomycotina</taxon>
        <taxon>Agaricomycetes</taxon>
        <taxon>Agaricomycetidae</taxon>
        <taxon>Agaricales</taxon>
        <taxon>Agaricineae</taxon>
        <taxon>Strophariaceae</taxon>
        <taxon>Pholiota</taxon>
    </lineage>
</organism>
<keyword evidence="1" id="KW-1133">Transmembrane helix</keyword>
<name>A0A9P5ZAH8_9AGAR</name>
<protein>
    <submittedName>
        <fullName evidence="2">Uncharacterized protein</fullName>
    </submittedName>
</protein>